<feature type="compositionally biased region" description="Polar residues" evidence="1">
    <location>
        <begin position="191"/>
        <end position="200"/>
    </location>
</feature>
<gene>
    <name evidence="2" type="ORF">R1sor_026845</name>
</gene>
<organism evidence="2 3">
    <name type="scientific">Riccia sorocarpa</name>
    <dbReference type="NCBI Taxonomy" id="122646"/>
    <lineage>
        <taxon>Eukaryota</taxon>
        <taxon>Viridiplantae</taxon>
        <taxon>Streptophyta</taxon>
        <taxon>Embryophyta</taxon>
        <taxon>Marchantiophyta</taxon>
        <taxon>Marchantiopsida</taxon>
        <taxon>Marchantiidae</taxon>
        <taxon>Marchantiales</taxon>
        <taxon>Ricciaceae</taxon>
        <taxon>Riccia</taxon>
    </lineage>
</organism>
<proteinExistence type="predicted"/>
<dbReference type="AlphaFoldDB" id="A0ABD3GFG2"/>
<feature type="compositionally biased region" description="Acidic residues" evidence="1">
    <location>
        <begin position="153"/>
        <end position="165"/>
    </location>
</feature>
<evidence type="ECO:0000313" key="3">
    <source>
        <dbReference type="Proteomes" id="UP001633002"/>
    </source>
</evidence>
<name>A0ABD3GFG2_9MARC</name>
<evidence type="ECO:0000256" key="1">
    <source>
        <dbReference type="SAM" id="MobiDB-lite"/>
    </source>
</evidence>
<protein>
    <submittedName>
        <fullName evidence="2">Uncharacterized protein</fullName>
    </submittedName>
</protein>
<sequence length="210" mass="23233">MRREGKIRGSFVRTNKSHEFDYTLGNRTNGKPTNASKVSSTCTSNKVQCSMCHSATPCSKALCKTKSMLKVHRRDISYKLEDFSLKCNSSRPGPALGMYYGSLTQDSGYSYDYESEEQESLDQLEYCHSAATRTTMGSFLRDVCGDAGTPDSYPDEEALDEDDGLESSRGTPHESHFNRTSATDDDCSWSLVDSSDTDQGSADLDEINTQ</sequence>
<feature type="region of interest" description="Disordered" evidence="1">
    <location>
        <begin position="150"/>
        <end position="210"/>
    </location>
</feature>
<reference evidence="2 3" key="1">
    <citation type="submission" date="2024-09" db="EMBL/GenBank/DDBJ databases">
        <title>Chromosome-scale assembly of Riccia sorocarpa.</title>
        <authorList>
            <person name="Paukszto L."/>
        </authorList>
    </citation>
    <scope>NUCLEOTIDE SEQUENCE [LARGE SCALE GENOMIC DNA]</scope>
    <source>
        <strain evidence="2">LP-2024</strain>
        <tissue evidence="2">Aerial parts of the thallus</tissue>
    </source>
</reference>
<dbReference type="Proteomes" id="UP001633002">
    <property type="component" value="Unassembled WGS sequence"/>
</dbReference>
<comment type="caution">
    <text evidence="2">The sequence shown here is derived from an EMBL/GenBank/DDBJ whole genome shotgun (WGS) entry which is preliminary data.</text>
</comment>
<accession>A0ABD3GFG2</accession>
<evidence type="ECO:0000313" key="2">
    <source>
        <dbReference type="EMBL" id="KAL3676897.1"/>
    </source>
</evidence>
<keyword evidence="3" id="KW-1185">Reference proteome</keyword>
<dbReference type="EMBL" id="JBJQOH010000008">
    <property type="protein sequence ID" value="KAL3676897.1"/>
    <property type="molecule type" value="Genomic_DNA"/>
</dbReference>